<dbReference type="Proteomes" id="UP000006038">
    <property type="component" value="Chromosome 4"/>
</dbReference>
<dbReference type="EnsemblPlants" id="OB04G14480.1">
    <property type="protein sequence ID" value="OB04G14480.1"/>
    <property type="gene ID" value="OB04G14480"/>
</dbReference>
<keyword evidence="1" id="KW-1133">Transmembrane helix</keyword>
<accession>J3LWC3</accession>
<evidence type="ECO:0000313" key="3">
    <source>
        <dbReference type="Proteomes" id="UP000006038"/>
    </source>
</evidence>
<keyword evidence="1" id="KW-0472">Membrane</keyword>
<keyword evidence="1" id="KW-0812">Transmembrane</keyword>
<sequence>MAEDVVAAGVFFMPTGIPGVTQLGAVASLAARVVVRARPMSQRRNIDVRGSLDGFSNATNLCFRELYVMLFHTELLVSYIVSTSCA</sequence>
<protein>
    <submittedName>
        <fullName evidence="2">Uncharacterized protein</fullName>
    </submittedName>
</protein>
<dbReference type="Gramene" id="OB04G14480.1">
    <property type="protein sequence ID" value="OB04G14480.1"/>
    <property type="gene ID" value="OB04G14480"/>
</dbReference>
<name>J3LWC3_ORYBR</name>
<evidence type="ECO:0000256" key="1">
    <source>
        <dbReference type="SAM" id="Phobius"/>
    </source>
</evidence>
<dbReference type="AlphaFoldDB" id="J3LWC3"/>
<evidence type="ECO:0000313" key="2">
    <source>
        <dbReference type="EnsemblPlants" id="OB04G14480.1"/>
    </source>
</evidence>
<proteinExistence type="predicted"/>
<feature type="transmembrane region" description="Helical" evidence="1">
    <location>
        <begin position="6"/>
        <end position="35"/>
    </location>
</feature>
<organism evidence="2">
    <name type="scientific">Oryza brachyantha</name>
    <name type="common">malo sina</name>
    <dbReference type="NCBI Taxonomy" id="4533"/>
    <lineage>
        <taxon>Eukaryota</taxon>
        <taxon>Viridiplantae</taxon>
        <taxon>Streptophyta</taxon>
        <taxon>Embryophyta</taxon>
        <taxon>Tracheophyta</taxon>
        <taxon>Spermatophyta</taxon>
        <taxon>Magnoliopsida</taxon>
        <taxon>Liliopsida</taxon>
        <taxon>Poales</taxon>
        <taxon>Poaceae</taxon>
        <taxon>BOP clade</taxon>
        <taxon>Oryzoideae</taxon>
        <taxon>Oryzeae</taxon>
        <taxon>Oryzinae</taxon>
        <taxon>Oryza</taxon>
    </lineage>
</organism>
<reference evidence="2" key="1">
    <citation type="journal article" date="2013" name="Nat. Commun.">
        <title>Whole-genome sequencing of Oryza brachyantha reveals mechanisms underlying Oryza genome evolution.</title>
        <authorList>
            <person name="Chen J."/>
            <person name="Huang Q."/>
            <person name="Gao D."/>
            <person name="Wang J."/>
            <person name="Lang Y."/>
            <person name="Liu T."/>
            <person name="Li B."/>
            <person name="Bai Z."/>
            <person name="Luis Goicoechea J."/>
            <person name="Liang C."/>
            <person name="Chen C."/>
            <person name="Zhang W."/>
            <person name="Sun S."/>
            <person name="Liao Y."/>
            <person name="Zhang X."/>
            <person name="Yang L."/>
            <person name="Song C."/>
            <person name="Wang M."/>
            <person name="Shi J."/>
            <person name="Liu G."/>
            <person name="Liu J."/>
            <person name="Zhou H."/>
            <person name="Zhou W."/>
            <person name="Yu Q."/>
            <person name="An N."/>
            <person name="Chen Y."/>
            <person name="Cai Q."/>
            <person name="Wang B."/>
            <person name="Liu B."/>
            <person name="Min J."/>
            <person name="Huang Y."/>
            <person name="Wu H."/>
            <person name="Li Z."/>
            <person name="Zhang Y."/>
            <person name="Yin Y."/>
            <person name="Song W."/>
            <person name="Jiang J."/>
            <person name="Jackson S.A."/>
            <person name="Wing R.A."/>
            <person name="Wang J."/>
            <person name="Chen M."/>
        </authorList>
    </citation>
    <scope>NUCLEOTIDE SEQUENCE [LARGE SCALE GENOMIC DNA]</scope>
    <source>
        <strain evidence="2">cv. IRGC 101232</strain>
    </source>
</reference>
<dbReference type="HOGENOM" id="CLU_2501535_0_0_1"/>
<reference evidence="2" key="2">
    <citation type="submission" date="2013-04" db="UniProtKB">
        <authorList>
            <consortium name="EnsemblPlants"/>
        </authorList>
    </citation>
    <scope>IDENTIFICATION</scope>
</reference>
<keyword evidence="3" id="KW-1185">Reference proteome</keyword>